<proteinExistence type="evidence at protein level"/>
<dbReference type="PeptideAtlas" id="Q20330"/>
<feature type="coiled-coil region" evidence="1">
    <location>
        <begin position="657"/>
        <end position="701"/>
    </location>
</feature>
<dbReference type="AGR" id="WB:WBGene00018350"/>
<evidence type="ECO:0000313" key="5">
    <source>
        <dbReference type="WormBase" id="F42C5.10"/>
    </source>
</evidence>
<keyword evidence="4" id="KW-1185">Reference proteome</keyword>
<evidence type="ECO:0000313" key="3">
    <source>
        <dbReference type="EMBL" id="CCD63351.1"/>
    </source>
</evidence>
<sequence>MGDLQVDLNAALVAVKQKCVDLDEQIRRENDRSENRGRGYLGVRRYIYALTTKKNENHLQRRGRSLTRVYVEQKFYRSKSVPSPDQVQRLEDCTQDYGPNDEERLEYVETVDAPLEELIKEDQSHRHVVSQRLPQGHGEWDHELAVYEEDGGSGLLEDRTLTVRAGDHPFGMNQFNEVAEDISARIAKFFAEKEENHIRTRELSLSVHPVYHQSNGDAYTSFGMSRSKSMGSVAHEAHQTSNNQHSSETHGTASSTQSRPRLDQVSSTTKSLSNLFSVDTRHDYNSRYGNYVSGYGHYGTPLPPAKNQEVMPKMPAKKSEHIYDEPIHRTSTTNVYSSTYERKYDFKTTFPPEIEMPEGYHDYYDPSKFMFLDAKGYYQGNITRPLHYSYSRDYLEKYSDYDGTSRLPSPAPPKTPEPAYTVLNRSEDLPHHPTHLSFSFPDYYDHATQIILSRDPGLEHIPYKIGPFADYYDNVHRIILSHTKDLDHCKIVIPSFPDYYDLSTRYEVLHRVEDILHEPIVIEEYPAYCPYEDTKYEVQEKSVTLDDEHIYEEVYEPPLPPLPPPAPPIVVHVLNYTRDHDHIVFVPLLPYIPPPPPPPAEIIHVATPAEVIEEEPEPVPVPAKRHYDDLYIGNDALDVSVSPHFNQSNDQKNLGLEKSVTDRVREMERAMRGEERERLLEEEKRRKYLELQNEIKAAREYEEEHAYEEIQESKNTPCPVSQPILIPSVFVPVAVPEPIPEKPKRTWQPPPKSEEFLDEHIDKPLGPVIFHELIYRNGFLLKMNEENHILSQTRPVSHPVSRANSRPTTPGLEIKTIDFPRLDDAASPRDHSDSAGNVDYVHKHIERYNAKDASVVQDSHDESRAHSHMLSNTVQTHTHSQLINQNQATHYDAYATSQHSNAQEYSTVHGSQTHRGSVVYDEPHGQVVYDIPHDQEHHHYDTVHVQHHHHHHYHTDGSEHVHHYHQDENAHQHSTAENEHIHHYHTTSNENAHHHHSVQNEKDIQYQLAQSNQSIRQMSKTNNWDEQNIQSSKRAHIEAHIPVNSPFVKREDSRVSTTSHVSTASTATTTGTVVQCSNSLNRQNIPAPLKIQNGNSESYHEHNHHQHVHFDSVENSENIAHQCKSTTSLDYQPVHVGHVKNLAKLFNKPDEKPLTTEQVIYRVSAAPPGHHLEPEIKPRPRSLPRIPLDEIELHEHGSKDHMTRHHHEMHQGTVDEHSEHGYSIGGGAQRIDVSARTSSTVMHSPPVQVQHNSYYHRQSSDEESIRVRRVYKALDDTSMLSPVSLSGDGPNF</sequence>
<evidence type="ECO:0000313" key="4">
    <source>
        <dbReference type="Proteomes" id="UP000001940"/>
    </source>
</evidence>
<evidence type="ECO:0000256" key="1">
    <source>
        <dbReference type="SAM" id="Coils"/>
    </source>
</evidence>
<dbReference type="AlphaFoldDB" id="Q20330"/>
<organism evidence="3 4">
    <name type="scientific">Caenorhabditis elegans</name>
    <dbReference type="NCBI Taxonomy" id="6239"/>
    <lineage>
        <taxon>Eukaryota</taxon>
        <taxon>Metazoa</taxon>
        <taxon>Ecdysozoa</taxon>
        <taxon>Nematoda</taxon>
        <taxon>Chromadorea</taxon>
        <taxon>Rhabditida</taxon>
        <taxon>Rhabditina</taxon>
        <taxon>Rhabditomorpha</taxon>
        <taxon>Rhabditoidea</taxon>
        <taxon>Rhabditidae</taxon>
        <taxon>Peloderinae</taxon>
        <taxon>Caenorhabditis</taxon>
    </lineage>
</organism>
<dbReference type="Bgee" id="WBGene00018350">
    <property type="expression patterns" value="Expressed in larva and 3 other cell types or tissues"/>
</dbReference>
<dbReference type="FunCoup" id="Q20330">
    <property type="interactions" value="1337"/>
</dbReference>
<dbReference type="HOGENOM" id="CLU_264214_0_0_1"/>
<dbReference type="UCSC" id="F42C5.10">
    <property type="organism name" value="c. elegans"/>
</dbReference>
<dbReference type="DIP" id="DIP-27375N"/>
<dbReference type="OMA" id="VEQKFYR"/>
<feature type="region of interest" description="Disordered" evidence="2">
    <location>
        <begin position="946"/>
        <end position="976"/>
    </location>
</feature>
<feature type="region of interest" description="Disordered" evidence="2">
    <location>
        <begin position="1197"/>
        <end position="1226"/>
    </location>
</feature>
<evidence type="ECO:0000256" key="2">
    <source>
        <dbReference type="SAM" id="MobiDB-lite"/>
    </source>
</evidence>
<feature type="compositionally biased region" description="Basic and acidic residues" evidence="2">
    <location>
        <begin position="954"/>
        <end position="976"/>
    </location>
</feature>
<dbReference type="EMBL" id="BX284604">
    <property type="protein sequence ID" value="CCD63351.1"/>
    <property type="molecule type" value="Genomic_DNA"/>
</dbReference>
<keyword evidence="1" id="KW-0175">Coiled coil</keyword>
<dbReference type="Proteomes" id="UP000001940">
    <property type="component" value="Chromosome IV"/>
</dbReference>
<dbReference type="InParanoid" id="Q20330"/>
<dbReference type="KEGG" id="cel:CELE_F42C5.10"/>
<dbReference type="GeneID" id="177505"/>
<dbReference type="SMR" id="Q20330"/>
<dbReference type="PIR" id="T16346">
    <property type="entry name" value="T16346"/>
</dbReference>
<evidence type="ECO:0007829" key="6">
    <source>
        <dbReference type="PeptideAtlas" id="Q20330"/>
    </source>
</evidence>
<dbReference type="CTD" id="177505"/>
<dbReference type="STRING" id="6239.F42C5.10.1"/>
<dbReference type="RefSeq" id="NP_501170.1">
    <property type="nucleotide sequence ID" value="NM_068769.10"/>
</dbReference>
<name>Q20330_CAEEL</name>
<dbReference type="IntAct" id="Q20330">
    <property type="interactions" value="8"/>
</dbReference>
<feature type="compositionally biased region" description="Basic and acidic residues" evidence="2">
    <location>
        <begin position="1209"/>
        <end position="1220"/>
    </location>
</feature>
<feature type="region of interest" description="Disordered" evidence="2">
    <location>
        <begin position="792"/>
        <end position="813"/>
    </location>
</feature>
<dbReference type="eggNOG" id="ENOG502RT66">
    <property type="taxonomic scope" value="Eukaryota"/>
</dbReference>
<feature type="region of interest" description="Disordered" evidence="2">
    <location>
        <begin position="227"/>
        <end position="269"/>
    </location>
</feature>
<reference evidence="3 4" key="1">
    <citation type="journal article" date="1998" name="Science">
        <title>Genome sequence of the nematode C. elegans: a platform for investigating biology.</title>
        <authorList>
            <consortium name="The C. elegans sequencing consortium"/>
            <person name="Sulson J.E."/>
            <person name="Waterston R."/>
        </authorList>
    </citation>
    <scope>NUCLEOTIDE SEQUENCE [LARGE SCALE GENOMIC DNA]</scope>
    <source>
        <strain evidence="3 4">Bristol N2</strain>
    </source>
</reference>
<dbReference type="PaxDb" id="6239-F42C5.10"/>
<accession>Q20330</accession>
<feature type="compositionally biased region" description="Polar residues" evidence="2">
    <location>
        <begin position="239"/>
        <end position="269"/>
    </location>
</feature>
<dbReference type="WormBase" id="F42C5.10">
    <property type="protein sequence ID" value="CE28393"/>
    <property type="gene ID" value="WBGene00018350"/>
    <property type="gene designation" value="ifo-1"/>
</dbReference>
<keyword evidence="6" id="KW-1267">Proteomics identification</keyword>
<gene>
    <name evidence="3 5" type="primary">ifo-1</name>
    <name evidence="5" type="synonym">ttm-4</name>
    <name evidence="3" type="ORF">CELE_F42C5.10</name>
    <name evidence="5" type="ORF">F42C5.10</name>
</gene>
<dbReference type="OrthoDB" id="5815583at2759"/>
<dbReference type="MINT" id="Q20330"/>
<protein>
    <submittedName>
        <fullName evidence="3">Intermediate Filament Organize</fullName>
    </submittedName>
</protein>